<dbReference type="NCBIfam" id="TIGR01841">
    <property type="entry name" value="phasin"/>
    <property type="match status" value="1"/>
</dbReference>
<dbReference type="Proteomes" id="UP001595974">
    <property type="component" value="Unassembled WGS sequence"/>
</dbReference>
<feature type="domain" description="Phasin" evidence="1">
    <location>
        <begin position="9"/>
        <end position="107"/>
    </location>
</feature>
<comment type="caution">
    <text evidence="2">The sequence shown here is derived from an EMBL/GenBank/DDBJ whole genome shotgun (WGS) entry which is preliminary data.</text>
</comment>
<dbReference type="RefSeq" id="WP_096449409.1">
    <property type="nucleotide sequence ID" value="NZ_JBHSOG010000045.1"/>
</dbReference>
<organism evidence="2 3">
    <name type="scientific">Thauera sinica</name>
    <dbReference type="NCBI Taxonomy" id="2665146"/>
    <lineage>
        <taxon>Bacteria</taxon>
        <taxon>Pseudomonadati</taxon>
        <taxon>Pseudomonadota</taxon>
        <taxon>Betaproteobacteria</taxon>
        <taxon>Rhodocyclales</taxon>
        <taxon>Zoogloeaceae</taxon>
        <taxon>Thauera</taxon>
    </lineage>
</organism>
<sequence>MNYFTTPNAFTAANKASLEALQNLVASTQSRAERLAALNMEVLRSVLEDGAATARTLLEIKQPQDLAKLQQDVAQPVVDKFVDYSRSVFEIASEGQQELSKLVEAQIAEVNQAFAEALARAEKSAPAGSEPLFAGVKQAIATANEAYAEFTKLVKQATETLEANLAAAKKAVVPVSALAPAPAPKRTAAKKDASA</sequence>
<proteinExistence type="predicted"/>
<reference evidence="3" key="1">
    <citation type="journal article" date="2019" name="Int. J. Syst. Evol. Microbiol.">
        <title>The Global Catalogue of Microorganisms (GCM) 10K type strain sequencing project: providing services to taxonomists for standard genome sequencing and annotation.</title>
        <authorList>
            <consortium name="The Broad Institute Genomics Platform"/>
            <consortium name="The Broad Institute Genome Sequencing Center for Infectious Disease"/>
            <person name="Wu L."/>
            <person name="Ma J."/>
        </authorList>
    </citation>
    <scope>NUCLEOTIDE SEQUENCE [LARGE SCALE GENOMIC DNA]</scope>
    <source>
        <strain evidence="3">SHR3</strain>
    </source>
</reference>
<dbReference type="EMBL" id="JBHSOG010000045">
    <property type="protein sequence ID" value="MFC5770018.1"/>
    <property type="molecule type" value="Genomic_DNA"/>
</dbReference>
<dbReference type="Pfam" id="PF09361">
    <property type="entry name" value="Phasin_2"/>
    <property type="match status" value="1"/>
</dbReference>
<protein>
    <submittedName>
        <fullName evidence="2">TIGR01841 family phasin</fullName>
    </submittedName>
</protein>
<evidence type="ECO:0000313" key="3">
    <source>
        <dbReference type="Proteomes" id="UP001595974"/>
    </source>
</evidence>
<accession>A0ABW1AS66</accession>
<dbReference type="InterPro" id="IPR018968">
    <property type="entry name" value="Phasin"/>
</dbReference>
<evidence type="ECO:0000259" key="1">
    <source>
        <dbReference type="Pfam" id="PF09361"/>
    </source>
</evidence>
<gene>
    <name evidence="2" type="primary">phaP</name>
    <name evidence="2" type="ORF">ACFPTN_11595</name>
</gene>
<dbReference type="InterPro" id="IPR010127">
    <property type="entry name" value="Phasin_subfam-1"/>
</dbReference>
<keyword evidence="3" id="KW-1185">Reference proteome</keyword>
<name>A0ABW1AS66_9RHOO</name>
<evidence type="ECO:0000313" key="2">
    <source>
        <dbReference type="EMBL" id="MFC5770018.1"/>
    </source>
</evidence>